<proteinExistence type="predicted"/>
<dbReference type="RefSeq" id="WP_162472812.1">
    <property type="nucleotide sequence ID" value="NZ_CP015136.1"/>
</dbReference>
<gene>
    <name evidence="3" type="ORF">LuPra_04705</name>
</gene>
<protein>
    <recommendedName>
        <fullName evidence="5">Cbb3-type cytochrome oxidase, subunit 3</fullName>
    </recommendedName>
</protein>
<organism evidence="3 4">
    <name type="scientific">Luteitalea pratensis</name>
    <dbReference type="NCBI Taxonomy" id="1855912"/>
    <lineage>
        <taxon>Bacteria</taxon>
        <taxon>Pseudomonadati</taxon>
        <taxon>Acidobacteriota</taxon>
        <taxon>Vicinamibacteria</taxon>
        <taxon>Vicinamibacterales</taxon>
        <taxon>Vicinamibacteraceae</taxon>
        <taxon>Luteitalea</taxon>
    </lineage>
</organism>
<reference evidence="3 4" key="1">
    <citation type="journal article" date="2016" name="Genome Announc.">
        <title>First Complete Genome Sequence of a Subdivision 6 Acidobacterium Strain.</title>
        <authorList>
            <person name="Huang S."/>
            <person name="Vieira S."/>
            <person name="Bunk B."/>
            <person name="Riedel T."/>
            <person name="Sproer C."/>
            <person name="Overmann J."/>
        </authorList>
    </citation>
    <scope>NUCLEOTIDE SEQUENCE [LARGE SCALE GENOMIC DNA]</scope>
    <source>
        <strain evidence="4">DSM 100886 HEG_-6_39</strain>
    </source>
</reference>
<keyword evidence="4" id="KW-1185">Reference proteome</keyword>
<evidence type="ECO:0000256" key="2">
    <source>
        <dbReference type="SAM" id="Phobius"/>
    </source>
</evidence>
<keyword evidence="2" id="KW-0812">Transmembrane</keyword>
<dbReference type="Proteomes" id="UP000076079">
    <property type="component" value="Chromosome"/>
</dbReference>
<dbReference type="STRING" id="1855912.LuPra_04705"/>
<dbReference type="EMBL" id="CP015136">
    <property type="protein sequence ID" value="AMY11455.1"/>
    <property type="molecule type" value="Genomic_DNA"/>
</dbReference>
<evidence type="ECO:0008006" key="5">
    <source>
        <dbReference type="Google" id="ProtNLM"/>
    </source>
</evidence>
<keyword evidence="2" id="KW-0472">Membrane</keyword>
<evidence type="ECO:0000313" key="3">
    <source>
        <dbReference type="EMBL" id="AMY11455.1"/>
    </source>
</evidence>
<evidence type="ECO:0000256" key="1">
    <source>
        <dbReference type="SAM" id="MobiDB-lite"/>
    </source>
</evidence>
<keyword evidence="2" id="KW-1133">Transmembrane helix</keyword>
<reference evidence="4" key="2">
    <citation type="submission" date="2016-04" db="EMBL/GenBank/DDBJ databases">
        <title>First Complete Genome Sequence of a Subdivision 6 Acidobacterium.</title>
        <authorList>
            <person name="Huang S."/>
            <person name="Vieira S."/>
            <person name="Bunk B."/>
            <person name="Riedel T."/>
            <person name="Sproeer C."/>
            <person name="Overmann J."/>
        </authorList>
    </citation>
    <scope>NUCLEOTIDE SEQUENCE [LARGE SCALE GENOMIC DNA]</scope>
    <source>
        <strain evidence="4">DSM 100886 HEG_-6_39</strain>
    </source>
</reference>
<sequence length="72" mass="7936">MYKEVLRTIVGIEIFPVLSLVIFLTVFMVMLVWVLRMDRDRLAACASLPLGDDSVVSPEGRTGPDTRGGAQL</sequence>
<feature type="region of interest" description="Disordered" evidence="1">
    <location>
        <begin position="52"/>
        <end position="72"/>
    </location>
</feature>
<dbReference type="KEGG" id="abac:LuPra_04705"/>
<dbReference type="AlphaFoldDB" id="A0A143PS56"/>
<evidence type="ECO:0000313" key="4">
    <source>
        <dbReference type="Proteomes" id="UP000076079"/>
    </source>
</evidence>
<name>A0A143PS56_LUTPR</name>
<accession>A0A143PS56</accession>
<feature type="transmembrane region" description="Helical" evidence="2">
    <location>
        <begin position="14"/>
        <end position="35"/>
    </location>
</feature>